<keyword evidence="5" id="KW-1185">Reference proteome</keyword>
<dbReference type="EMBL" id="CP051205">
    <property type="protein sequence ID" value="QJB30917.1"/>
    <property type="molecule type" value="Genomic_DNA"/>
</dbReference>
<dbReference type="InterPro" id="IPR001279">
    <property type="entry name" value="Metallo-B-lactamas"/>
</dbReference>
<dbReference type="RefSeq" id="WP_168803195.1">
    <property type="nucleotide sequence ID" value="NZ_CP051204.2"/>
</dbReference>
<sequence length="295" mass="33537">MWIYEPGKVTSDLYLLGRKEVPLYLLKCGPEWLLVDGGMLREQELVLSQLKAIVPDLSDIRHWFITHSHFDHCGLLATLLPEARIYAAETAIRNFMTPKYRTSLYRLQRSFLPGPPSEQADNPYDALASGDFLAVGEGDQLTIGDHTFTVMATPGHSECSLSLYSDHQYLFAADAFGEMLRPDDWFPLPFQSPPQYLQSIERLGQLPVSLVTAGHHGLLTDEHAQQLAGHSLLTHQRYIRYFETMLHQHGLEEASRLVTEKYSYNSSTFFSVRMHQASVRNVITILQETGYIRPV</sequence>
<dbReference type="Pfam" id="PF00753">
    <property type="entry name" value="Lactamase_B"/>
    <property type="match status" value="1"/>
</dbReference>
<protein>
    <submittedName>
        <fullName evidence="2">MBL fold metallo-hydrolase</fullName>
    </submittedName>
</protein>
<dbReference type="PANTHER" id="PTHR42951:SF17">
    <property type="entry name" value="METALLO-BETA-LACTAMASE DOMAIN-CONTAINING PROTEIN"/>
    <property type="match status" value="1"/>
</dbReference>
<dbReference type="SMART" id="SM00849">
    <property type="entry name" value="Lactamase_B"/>
    <property type="match status" value="1"/>
</dbReference>
<dbReference type="InterPro" id="IPR050855">
    <property type="entry name" value="NDM-1-like"/>
</dbReference>
<evidence type="ECO:0000313" key="2">
    <source>
        <dbReference type="EMBL" id="QJB30917.1"/>
    </source>
</evidence>
<dbReference type="Proteomes" id="UP000502421">
    <property type="component" value="Chromosome"/>
</dbReference>
<dbReference type="EMBL" id="CP051204">
    <property type="protein sequence ID" value="QJB37406.1"/>
    <property type="molecule type" value="Genomic_DNA"/>
</dbReference>
<evidence type="ECO:0000313" key="4">
    <source>
        <dbReference type="Proteomes" id="UP000502421"/>
    </source>
</evidence>
<feature type="domain" description="Metallo-beta-lactamase" evidence="1">
    <location>
        <begin position="20"/>
        <end position="215"/>
    </location>
</feature>
<dbReference type="AlphaFoldDB" id="A0AAE6ZG52"/>
<dbReference type="KEGG" id="coy:HF329_06220"/>
<dbReference type="SUPFAM" id="SSF56281">
    <property type="entry name" value="Metallo-hydrolase/oxidoreductase"/>
    <property type="match status" value="1"/>
</dbReference>
<reference evidence="2" key="2">
    <citation type="submission" date="2020-09" db="EMBL/GenBank/DDBJ databases">
        <authorList>
            <person name="Kittiwongwattana C."/>
        </authorList>
    </citation>
    <scope>NUCLEOTIDE SEQUENCE</scope>
    <source>
        <strain evidence="2">1310</strain>
    </source>
</reference>
<evidence type="ECO:0000313" key="3">
    <source>
        <dbReference type="EMBL" id="QJB37406.1"/>
    </source>
</evidence>
<dbReference type="Gene3D" id="3.60.15.10">
    <property type="entry name" value="Ribonuclease Z/Hydroxyacylglutathione hydrolase-like"/>
    <property type="match status" value="1"/>
</dbReference>
<dbReference type="InterPro" id="IPR036866">
    <property type="entry name" value="RibonucZ/Hydroxyglut_hydro"/>
</dbReference>
<reference evidence="4" key="1">
    <citation type="submission" date="2020-04" db="EMBL/GenBank/DDBJ databases">
        <authorList>
            <person name="Kittiwongwattana C."/>
        </authorList>
    </citation>
    <scope>NUCLEOTIDE SEQUENCE [LARGE SCALE GENOMIC DNA]</scope>
    <source>
        <strain evidence="3">1303</strain>
        <strain evidence="4">1310</strain>
    </source>
</reference>
<organism evidence="2 4">
    <name type="scientific">Chitinophaga oryzae</name>
    <dbReference type="NCBI Taxonomy" id="2725414"/>
    <lineage>
        <taxon>Bacteria</taxon>
        <taxon>Pseudomonadati</taxon>
        <taxon>Bacteroidota</taxon>
        <taxon>Chitinophagia</taxon>
        <taxon>Chitinophagales</taxon>
        <taxon>Chitinophagaceae</taxon>
        <taxon>Chitinophaga</taxon>
    </lineage>
</organism>
<dbReference type="Proteomes" id="UP000503144">
    <property type="component" value="Chromosome"/>
</dbReference>
<evidence type="ECO:0000313" key="5">
    <source>
        <dbReference type="Proteomes" id="UP000503144"/>
    </source>
</evidence>
<name>A0AAE6ZG52_9BACT</name>
<accession>A0AAE6ZG52</accession>
<gene>
    <name evidence="3" type="ORF">HF324_05885</name>
    <name evidence="2" type="ORF">HF329_06220</name>
</gene>
<evidence type="ECO:0000259" key="1">
    <source>
        <dbReference type="SMART" id="SM00849"/>
    </source>
</evidence>
<dbReference type="PANTHER" id="PTHR42951">
    <property type="entry name" value="METALLO-BETA-LACTAMASE DOMAIN-CONTAINING"/>
    <property type="match status" value="1"/>
</dbReference>
<proteinExistence type="predicted"/>